<evidence type="ECO:0000256" key="1">
    <source>
        <dbReference type="PROSITE-ProRule" id="PRU00235"/>
    </source>
</evidence>
<dbReference type="PROSITE" id="PS50012">
    <property type="entry name" value="RCC1_3"/>
    <property type="match status" value="2"/>
</dbReference>
<dbReference type="InterPro" id="IPR000408">
    <property type="entry name" value="Reg_chr_condens"/>
</dbReference>
<evidence type="ECO:0000313" key="2">
    <source>
        <dbReference type="EMBL" id="KAL3383401.1"/>
    </source>
</evidence>
<reference evidence="2 3" key="1">
    <citation type="journal article" date="2024" name="bioRxiv">
        <title>A reference genome for Trichogramma kaykai: A tiny desert-dwelling parasitoid wasp with competing sex-ratio distorters.</title>
        <authorList>
            <person name="Culotta J."/>
            <person name="Lindsey A.R."/>
        </authorList>
    </citation>
    <scope>NUCLEOTIDE SEQUENCE [LARGE SCALE GENOMIC DNA]</scope>
    <source>
        <strain evidence="2 3">KSX58</strain>
    </source>
</reference>
<dbReference type="PANTHER" id="PTHR46849">
    <property type="entry name" value="RCC1 DOMAIN-CONTAINING PROTEIN 1"/>
    <property type="match status" value="1"/>
</dbReference>
<keyword evidence="3" id="KW-1185">Reference proteome</keyword>
<evidence type="ECO:0000313" key="3">
    <source>
        <dbReference type="Proteomes" id="UP001627154"/>
    </source>
</evidence>
<feature type="repeat" description="RCC1" evidence="1">
    <location>
        <begin position="181"/>
        <end position="232"/>
    </location>
</feature>
<gene>
    <name evidence="2" type="ORF">TKK_020672</name>
</gene>
<sequence>MPKIYVSGLITSEFIKPVESTVYDVSLEAIHLFPFNIDDSKKIEIGWDYFILWNQSELILRGKKITNEKYGNTLQLPASIISRLEQVIAGPENILILTNDSKIWIYNIYTNNWRRVPNFITNLHNNDVEKINKINHGRCTIAMTDLGQIYNIPLLINNSNSVKFVDIACGFDHTLLLAENGYVYSMGMGTRGQLGHGDLEDYDEPKLIEALAGLKVTQISAKGWHNAIITDQGDLYTWGWNNHYQLGLNSIENVLALPTLVNFISSTMEELEINVIKVQCGNQFTICRTDTGEFWGCGNNKYHQLGVSSQSLSTASKFEMLSYDSIIEPIQDFKCYEWSSCIFTN</sequence>
<comment type="caution">
    <text evidence="2">The sequence shown here is derived from an EMBL/GenBank/DDBJ whole genome shotgun (WGS) entry which is preliminary data.</text>
</comment>
<dbReference type="Proteomes" id="UP001627154">
    <property type="component" value="Unassembled WGS sequence"/>
</dbReference>
<dbReference type="AlphaFoldDB" id="A0ABD2VSC9"/>
<dbReference type="EMBL" id="JBJJXI010000197">
    <property type="protein sequence ID" value="KAL3383401.1"/>
    <property type="molecule type" value="Genomic_DNA"/>
</dbReference>
<proteinExistence type="predicted"/>
<evidence type="ECO:0008006" key="4">
    <source>
        <dbReference type="Google" id="ProtNLM"/>
    </source>
</evidence>
<accession>A0ABD2VSC9</accession>
<protein>
    <recommendedName>
        <fullName evidence="4">RCC1 domain-containing protein 1</fullName>
    </recommendedName>
</protein>
<dbReference type="Pfam" id="PF00415">
    <property type="entry name" value="RCC1"/>
    <property type="match status" value="2"/>
</dbReference>
<dbReference type="SUPFAM" id="SSF50985">
    <property type="entry name" value="RCC1/BLIP-II"/>
    <property type="match status" value="1"/>
</dbReference>
<dbReference type="Gene3D" id="2.130.10.30">
    <property type="entry name" value="Regulator of chromosome condensation 1/beta-lactamase-inhibitor protein II"/>
    <property type="match status" value="1"/>
</dbReference>
<dbReference type="InterPro" id="IPR052830">
    <property type="entry name" value="RCC1_domain-containing"/>
</dbReference>
<name>A0ABD2VSC9_9HYME</name>
<dbReference type="InterPro" id="IPR009091">
    <property type="entry name" value="RCC1/BLIP-II"/>
</dbReference>
<feature type="repeat" description="RCC1" evidence="1">
    <location>
        <begin position="233"/>
        <end position="291"/>
    </location>
</feature>
<dbReference type="PROSITE" id="PS00626">
    <property type="entry name" value="RCC1_2"/>
    <property type="match status" value="1"/>
</dbReference>
<dbReference type="PRINTS" id="PR00633">
    <property type="entry name" value="RCCNDNSATION"/>
</dbReference>
<organism evidence="2 3">
    <name type="scientific">Trichogramma kaykai</name>
    <dbReference type="NCBI Taxonomy" id="54128"/>
    <lineage>
        <taxon>Eukaryota</taxon>
        <taxon>Metazoa</taxon>
        <taxon>Ecdysozoa</taxon>
        <taxon>Arthropoda</taxon>
        <taxon>Hexapoda</taxon>
        <taxon>Insecta</taxon>
        <taxon>Pterygota</taxon>
        <taxon>Neoptera</taxon>
        <taxon>Endopterygota</taxon>
        <taxon>Hymenoptera</taxon>
        <taxon>Apocrita</taxon>
        <taxon>Proctotrupomorpha</taxon>
        <taxon>Chalcidoidea</taxon>
        <taxon>Trichogrammatidae</taxon>
        <taxon>Trichogramma</taxon>
    </lineage>
</organism>
<dbReference type="PANTHER" id="PTHR46849:SF1">
    <property type="entry name" value="RCC1 DOMAIN-CONTAINING PROTEIN 1"/>
    <property type="match status" value="1"/>
</dbReference>